<dbReference type="InterPro" id="IPR022385">
    <property type="entry name" value="Rhs_assc_core"/>
</dbReference>
<dbReference type="Gene3D" id="2.180.10.10">
    <property type="entry name" value="RHS repeat-associated core"/>
    <property type="match status" value="2"/>
</dbReference>
<evidence type="ECO:0000256" key="2">
    <source>
        <dbReference type="SAM" id="MobiDB-lite"/>
    </source>
</evidence>
<feature type="region of interest" description="Disordered" evidence="2">
    <location>
        <begin position="551"/>
        <end position="575"/>
    </location>
</feature>
<evidence type="ECO:0000259" key="4">
    <source>
        <dbReference type="Pfam" id="PF25023"/>
    </source>
</evidence>
<feature type="domain" description="Tox-ART-HYD1" evidence="3">
    <location>
        <begin position="584"/>
        <end position="671"/>
    </location>
</feature>
<organism evidence="5 6">
    <name type="scientific">Vibrio zhugei</name>
    <dbReference type="NCBI Taxonomy" id="2479546"/>
    <lineage>
        <taxon>Bacteria</taxon>
        <taxon>Pseudomonadati</taxon>
        <taxon>Pseudomonadota</taxon>
        <taxon>Gammaproteobacteria</taxon>
        <taxon>Vibrionales</taxon>
        <taxon>Vibrionaceae</taxon>
        <taxon>Vibrio</taxon>
    </lineage>
</organism>
<dbReference type="Pfam" id="PF25023">
    <property type="entry name" value="TEN_YD-shell"/>
    <property type="match status" value="2"/>
</dbReference>
<evidence type="ECO:0000259" key="3">
    <source>
        <dbReference type="Pfam" id="PF15633"/>
    </source>
</evidence>
<feature type="domain" description="Teneurin-like YD-shell" evidence="4">
    <location>
        <begin position="225"/>
        <end position="520"/>
    </location>
</feature>
<dbReference type="PRINTS" id="PR00394">
    <property type="entry name" value="RHSPROTEIN"/>
</dbReference>
<keyword evidence="1" id="KW-0677">Repeat</keyword>
<dbReference type="RefSeq" id="WP_390258533.1">
    <property type="nucleotide sequence ID" value="NZ_JBHRSE010000074.1"/>
</dbReference>
<proteinExistence type="predicted"/>
<dbReference type="PANTHER" id="PTHR32305">
    <property type="match status" value="1"/>
</dbReference>
<dbReference type="InterPro" id="IPR006530">
    <property type="entry name" value="YD"/>
</dbReference>
<dbReference type="InterPro" id="IPR056823">
    <property type="entry name" value="TEN-like_YD-shell"/>
</dbReference>
<dbReference type="NCBIfam" id="TIGR03696">
    <property type="entry name" value="Rhs_assc_core"/>
    <property type="match status" value="1"/>
</dbReference>
<sequence>MKSSRLLCRSRACNKTSYEYGENSHLVSRVINPDGTSLSYRYDNLKNFISDITNERGETYHIDYFPNGLVSKETTFDGRSLAYTYDLNGQLLSKVETGTSGTELETTFERDALGRLLVKTLPDGSKIEYQYDANGNLTSVDDGETPLAWRYDIMDRVIESHAGWSSQYYEYDALGLLSQWQLPDTNVLSYQRAKGGVLRAIHLNDAVLTQHIFQNGLEMMRNQGALKSHFNYDDQGRLVNQSHMVQGREKQRRQYAYDGAGNLTHITDKQRGETFYDYDPLSRLTAVRGNLDEQFTHDATSNLIPNHINRQNSELFEHAPGNQLHIHGDSHYEYDEFGRLIKESRGKQQRLVTHYEYDCQHRLIHAVMPNGSEAHYRYDAFGRRIEKRVIDKTGVETTTEFLWQGDNLIAEMTNSEQYQSYVYEPGTFRPLALLKGEGQDAKVYHYHLDQIGTPLDITTPQGDTVWSVQYRAYGNVFKKTIAEIDSPLRFQGQYFDAETGLHYNRHRYYNPSAGRFITIDPIGLAGGLNNYQYVPNPTGWVDPLGLTHIPGKGPCKKPSGQQDSKSDDVDNPEVSIAQTETTRVRHYTNRKGSKSIEQEGVIRAQDNNRVYVELANKKALNQVKAEKKYQIKQGRGRDYIETDVPTSMLEWVKNPRYGTLELTIKGDVLLSNEKVTKRK</sequence>
<accession>A0ABV7CD15</accession>
<dbReference type="Pfam" id="PF15633">
    <property type="entry name" value="Tox-ART-HYD1"/>
    <property type="match status" value="1"/>
</dbReference>
<dbReference type="EMBL" id="JBHRSE010000074">
    <property type="protein sequence ID" value="MFC3024435.1"/>
    <property type="molecule type" value="Genomic_DNA"/>
</dbReference>
<evidence type="ECO:0000313" key="6">
    <source>
        <dbReference type="Proteomes" id="UP001595384"/>
    </source>
</evidence>
<reference evidence="6" key="1">
    <citation type="journal article" date="2019" name="Int. J. Syst. Evol. Microbiol.">
        <title>The Global Catalogue of Microorganisms (GCM) 10K type strain sequencing project: providing services to taxonomists for standard genome sequencing and annotation.</title>
        <authorList>
            <consortium name="The Broad Institute Genomics Platform"/>
            <consortium name="The Broad Institute Genome Sequencing Center for Infectious Disease"/>
            <person name="Wu L."/>
            <person name="Ma J."/>
        </authorList>
    </citation>
    <scope>NUCLEOTIDE SEQUENCE [LARGE SCALE GENOMIC DNA]</scope>
    <source>
        <strain evidence="6">KCTC 62784</strain>
    </source>
</reference>
<protein>
    <submittedName>
        <fullName evidence="5">RHS repeat-associated core domain-containing protein</fullName>
    </submittedName>
</protein>
<keyword evidence="6" id="KW-1185">Reference proteome</keyword>
<comment type="caution">
    <text evidence="5">The sequence shown here is derived from an EMBL/GenBank/DDBJ whole genome shotgun (WGS) entry which is preliminary data.</text>
</comment>
<feature type="domain" description="Teneurin-like YD-shell" evidence="4">
    <location>
        <begin position="81"/>
        <end position="191"/>
    </location>
</feature>
<dbReference type="InterPro" id="IPR028920">
    <property type="entry name" value="Tox-ART-HYD1_dom"/>
</dbReference>
<gene>
    <name evidence="5" type="ORF">ACFODT_11430</name>
</gene>
<dbReference type="PANTHER" id="PTHR32305:SF15">
    <property type="entry name" value="PROTEIN RHSA-RELATED"/>
    <property type="match status" value="1"/>
</dbReference>
<dbReference type="NCBIfam" id="TIGR01643">
    <property type="entry name" value="YD_repeat_2x"/>
    <property type="match status" value="3"/>
</dbReference>
<evidence type="ECO:0000256" key="1">
    <source>
        <dbReference type="ARBA" id="ARBA00022737"/>
    </source>
</evidence>
<evidence type="ECO:0000313" key="5">
    <source>
        <dbReference type="EMBL" id="MFC3024435.1"/>
    </source>
</evidence>
<name>A0ABV7CD15_9VIBR</name>
<dbReference type="InterPro" id="IPR050708">
    <property type="entry name" value="T6SS_VgrG/RHS"/>
</dbReference>
<dbReference type="Proteomes" id="UP001595384">
    <property type="component" value="Unassembled WGS sequence"/>
</dbReference>